<organism evidence="3 4">
    <name type="scientific">Ralstonia mannitolilytica</name>
    <dbReference type="NCBI Taxonomy" id="105219"/>
    <lineage>
        <taxon>Bacteria</taxon>
        <taxon>Pseudomonadati</taxon>
        <taxon>Pseudomonadota</taxon>
        <taxon>Betaproteobacteria</taxon>
        <taxon>Burkholderiales</taxon>
        <taxon>Burkholderiaceae</taxon>
        <taxon>Ralstonia</taxon>
    </lineage>
</organism>
<reference evidence="3 4" key="1">
    <citation type="submission" date="2018-06" db="EMBL/GenBank/DDBJ databases">
        <authorList>
            <consortium name="Pathogen Informatics"/>
            <person name="Doyle S."/>
        </authorList>
    </citation>
    <scope>NUCLEOTIDE SEQUENCE [LARGE SCALE GENOMIC DNA]</scope>
    <source>
        <strain evidence="3 4">NCTC10894</strain>
    </source>
</reference>
<dbReference type="PANTHER" id="PTHR43540:SF15">
    <property type="entry name" value="BLR5631 PROTEIN"/>
    <property type="match status" value="1"/>
</dbReference>
<dbReference type="EMBL" id="UGVE01000002">
    <property type="protein sequence ID" value="SUE35963.1"/>
    <property type="molecule type" value="Genomic_DNA"/>
</dbReference>
<evidence type="ECO:0000313" key="4">
    <source>
        <dbReference type="Proteomes" id="UP000255008"/>
    </source>
</evidence>
<dbReference type="EC" id="3.-.-.-" evidence="3"/>
<dbReference type="SUPFAM" id="SSF52499">
    <property type="entry name" value="Isochorismatase-like hydrolases"/>
    <property type="match status" value="1"/>
</dbReference>
<dbReference type="GO" id="GO:0016787">
    <property type="term" value="F:hydrolase activity"/>
    <property type="evidence" value="ECO:0007669"/>
    <property type="project" value="UniProtKB-KW"/>
</dbReference>
<dbReference type="PANTHER" id="PTHR43540">
    <property type="entry name" value="PEROXYUREIDOACRYLATE/UREIDOACRYLATE AMIDOHYDROLASE-RELATED"/>
    <property type="match status" value="1"/>
</dbReference>
<dbReference type="RefSeq" id="WP_062738142.1">
    <property type="nucleotide sequence ID" value="NZ_BAAAEC010000011.1"/>
</dbReference>
<feature type="domain" description="Isochorismatase-like" evidence="2">
    <location>
        <begin position="23"/>
        <end position="192"/>
    </location>
</feature>
<evidence type="ECO:0000313" key="3">
    <source>
        <dbReference type="EMBL" id="SUE35963.1"/>
    </source>
</evidence>
<dbReference type="Gene3D" id="3.40.50.850">
    <property type="entry name" value="Isochorismatase-like"/>
    <property type="match status" value="1"/>
</dbReference>
<keyword evidence="1 3" id="KW-0378">Hydrolase</keyword>
<dbReference type="InterPro" id="IPR050272">
    <property type="entry name" value="Isochorismatase-like_hydrls"/>
</dbReference>
<evidence type="ECO:0000256" key="1">
    <source>
        <dbReference type="ARBA" id="ARBA00022801"/>
    </source>
</evidence>
<protein>
    <submittedName>
        <fullName evidence="3">Isochorismatase family protein yecD</fullName>
        <ecNumber evidence="3">3.-.-.-</ecNumber>
    </submittedName>
</protein>
<comment type="caution">
    <text evidence="3">The sequence shown here is derived from an EMBL/GenBank/DDBJ whole genome shotgun (WGS) entry which is preliminary data.</text>
</comment>
<gene>
    <name evidence="3" type="primary">yecD_2</name>
    <name evidence="3" type="ORF">NCTC10894_03981</name>
</gene>
<dbReference type="InterPro" id="IPR036380">
    <property type="entry name" value="Isochorismatase-like_sf"/>
</dbReference>
<sequence>MSKPTLRSILGASAPASLPARRTALLVIDFQDEYFTGALPVPDGVQALAHANALIDVADRQGWQVVHVQHVAPAQAPIFSRHAAMHADVRQRPGHRLVQKSAVSVFAGTGLADELKRDGMTHLVICGLMTHACVAGAARDAVPAGFEVIVVDDACATRDIVVDERISVSHDELHRAALAEIADTFGTVMRTREVMALQAA</sequence>
<dbReference type="Pfam" id="PF00857">
    <property type="entry name" value="Isochorismatase"/>
    <property type="match status" value="1"/>
</dbReference>
<name>A0AAJ5D6X1_9RALS</name>
<accession>A0AAJ5D6X1</accession>
<dbReference type="InterPro" id="IPR000868">
    <property type="entry name" value="Isochorismatase-like_dom"/>
</dbReference>
<dbReference type="AlphaFoldDB" id="A0AAJ5D6X1"/>
<dbReference type="Proteomes" id="UP000255008">
    <property type="component" value="Unassembled WGS sequence"/>
</dbReference>
<proteinExistence type="predicted"/>
<evidence type="ECO:0000259" key="2">
    <source>
        <dbReference type="Pfam" id="PF00857"/>
    </source>
</evidence>